<dbReference type="Pfam" id="PF02585">
    <property type="entry name" value="PIG-L"/>
    <property type="match status" value="1"/>
</dbReference>
<dbReference type="InterPro" id="IPR003737">
    <property type="entry name" value="GlcNAc_PI_deacetylase-related"/>
</dbReference>
<dbReference type="EMBL" id="BJZR01000059">
    <property type="protein sequence ID" value="GEO92740.1"/>
    <property type="molecule type" value="Genomic_DNA"/>
</dbReference>
<keyword evidence="3" id="KW-1133">Transmembrane helix</keyword>
<feature type="region of interest" description="Disordered" evidence="2">
    <location>
        <begin position="296"/>
        <end position="339"/>
    </location>
</feature>
<proteinExistence type="predicted"/>
<dbReference type="Gene3D" id="3.40.50.10320">
    <property type="entry name" value="LmbE-like"/>
    <property type="match status" value="1"/>
</dbReference>
<keyword evidence="1" id="KW-0862">Zinc</keyword>
<gene>
    <name evidence="4" type="ORF">KFL01_20460</name>
</gene>
<evidence type="ECO:0000256" key="3">
    <source>
        <dbReference type="SAM" id="Phobius"/>
    </source>
</evidence>
<evidence type="ECO:0000313" key="4">
    <source>
        <dbReference type="EMBL" id="GEO92740.1"/>
    </source>
</evidence>
<comment type="caution">
    <text evidence="4">The sequence shown here is derived from an EMBL/GenBank/DDBJ whole genome shotgun (WGS) entry which is preliminary data.</text>
</comment>
<feature type="transmembrane region" description="Helical" evidence="3">
    <location>
        <begin position="439"/>
        <end position="462"/>
    </location>
</feature>
<sequence length="472" mass="48529">MTQPVPQYPEQGALVREDALPGLLPAGLRPEDARLLFVHAHPDDESIATGATMGHYALLGAQVVLLTMTRGERGEVVPEPLRHLEAERAGDGGTALGLYRVGELDDAAAALGVTDRFFAGEPPARDGSAELPATGGYTDSGMAWGADGRAGPAEDSSPHSLTAADPGAAGAHVAAAVRALRPHVLVTYDDDGGYGHPDHVRTHEVAVRAVALAARPGAGGDAWSVPLVWAAEGEPRPGDARTQAAVHGSAERKRAAMAAHATQLVLDADGTRFALSNGVWQPFSALETYRLLGGDRRQDERPAGDAAAAGPPGAGPGAPGPGTPRAGAGPGPRRDADPPATVVSALATSVLAGLLGGSVATVLHGSIWYSGTGWWLPWGLAFGAALLLCLSVWAGTATHRVWAAAVPGLVAYVLAWLLARGRDGSALVVTDPDAPIGVVGVAWFVVVLATTLLSVLVTARWVRTRRRELRTA</sequence>
<dbReference type="Proteomes" id="UP000321155">
    <property type="component" value="Unassembled WGS sequence"/>
</dbReference>
<keyword evidence="3" id="KW-0472">Membrane</keyword>
<dbReference type="InterPro" id="IPR024078">
    <property type="entry name" value="LmbE-like_dom_sf"/>
</dbReference>
<organism evidence="4 5">
    <name type="scientific">Kocuria flava</name>
    <dbReference type="NCBI Taxonomy" id="446860"/>
    <lineage>
        <taxon>Bacteria</taxon>
        <taxon>Bacillati</taxon>
        <taxon>Actinomycetota</taxon>
        <taxon>Actinomycetes</taxon>
        <taxon>Micrococcales</taxon>
        <taxon>Micrococcaceae</taxon>
        <taxon>Kocuria</taxon>
    </lineage>
</organism>
<keyword evidence="5" id="KW-1185">Reference proteome</keyword>
<dbReference type="PANTHER" id="PTHR12993:SF26">
    <property type="entry name" value="1D-MYO-INOSITOL 2-ACETAMIDO-2-DEOXY-ALPHA-D-GLUCOPYRANOSIDE DEACETYLASE"/>
    <property type="match status" value="1"/>
</dbReference>
<evidence type="ECO:0008006" key="6">
    <source>
        <dbReference type="Google" id="ProtNLM"/>
    </source>
</evidence>
<name>A0ABQ0XD54_9MICC</name>
<evidence type="ECO:0000313" key="5">
    <source>
        <dbReference type="Proteomes" id="UP000321155"/>
    </source>
</evidence>
<reference evidence="4 5" key="1">
    <citation type="submission" date="2019-07" db="EMBL/GenBank/DDBJ databases">
        <title>Whole genome shotgun sequence of Kocuria flava NBRC 107626.</title>
        <authorList>
            <person name="Hosoyama A."/>
            <person name="Uohara A."/>
            <person name="Ohji S."/>
            <person name="Ichikawa N."/>
        </authorList>
    </citation>
    <scope>NUCLEOTIDE SEQUENCE [LARGE SCALE GENOMIC DNA]</scope>
    <source>
        <strain evidence="4 5">NBRC 107626</strain>
    </source>
</reference>
<evidence type="ECO:0000256" key="1">
    <source>
        <dbReference type="ARBA" id="ARBA00022833"/>
    </source>
</evidence>
<feature type="transmembrane region" description="Helical" evidence="3">
    <location>
        <begin position="375"/>
        <end position="394"/>
    </location>
</feature>
<dbReference type="SUPFAM" id="SSF102588">
    <property type="entry name" value="LmbE-like"/>
    <property type="match status" value="1"/>
</dbReference>
<accession>A0ABQ0XD54</accession>
<keyword evidence="3" id="KW-0812">Transmembrane</keyword>
<feature type="transmembrane region" description="Helical" evidence="3">
    <location>
        <begin position="401"/>
        <end position="419"/>
    </location>
</feature>
<dbReference type="PANTHER" id="PTHR12993">
    <property type="entry name" value="N-ACETYLGLUCOSAMINYL-PHOSPHATIDYLINOSITOL DE-N-ACETYLASE-RELATED"/>
    <property type="match status" value="1"/>
</dbReference>
<feature type="transmembrane region" description="Helical" evidence="3">
    <location>
        <begin position="342"/>
        <end position="369"/>
    </location>
</feature>
<dbReference type="RefSeq" id="WP_236944990.1">
    <property type="nucleotide sequence ID" value="NZ_BJZR01000059.1"/>
</dbReference>
<feature type="region of interest" description="Disordered" evidence="2">
    <location>
        <begin position="122"/>
        <end position="166"/>
    </location>
</feature>
<evidence type="ECO:0000256" key="2">
    <source>
        <dbReference type="SAM" id="MobiDB-lite"/>
    </source>
</evidence>
<protein>
    <recommendedName>
        <fullName evidence="6">1D-myo-inositol 2-acetamido-2-deoxy-alpha-D-glucopyranoside deacetylase</fullName>
    </recommendedName>
</protein>